<organism evidence="3 4">
    <name type="scientific">Variovorax paradoxus</name>
    <dbReference type="NCBI Taxonomy" id="34073"/>
    <lineage>
        <taxon>Bacteria</taxon>
        <taxon>Pseudomonadati</taxon>
        <taxon>Pseudomonadota</taxon>
        <taxon>Betaproteobacteria</taxon>
        <taxon>Burkholderiales</taxon>
        <taxon>Comamonadaceae</taxon>
        <taxon>Variovorax</taxon>
    </lineage>
</organism>
<accession>A0A0D0M3B8</accession>
<feature type="transmembrane region" description="Helical" evidence="1">
    <location>
        <begin position="107"/>
        <end position="125"/>
    </location>
</feature>
<reference evidence="3 4" key="1">
    <citation type="submission" date="2014-12" db="EMBL/GenBank/DDBJ databases">
        <title>16Stimator: statistical estimation of ribosomal gene copy numbers from draft genome assemblies.</title>
        <authorList>
            <person name="Perisin M.A."/>
            <person name="Vetter M."/>
            <person name="Gilbert J.A."/>
            <person name="Bergelson J."/>
        </authorList>
    </citation>
    <scope>NUCLEOTIDE SEQUENCE [LARGE SCALE GENOMIC DNA]</scope>
    <source>
        <strain evidence="3 4">MEDvA23</strain>
    </source>
</reference>
<dbReference type="EMBL" id="JXQQ01000007">
    <property type="protein sequence ID" value="KIQ36238.1"/>
    <property type="molecule type" value="Genomic_DNA"/>
</dbReference>
<evidence type="ECO:0000313" key="4">
    <source>
        <dbReference type="Proteomes" id="UP000032067"/>
    </source>
</evidence>
<dbReference type="SMART" id="SM00860">
    <property type="entry name" value="SMI1_KNR4"/>
    <property type="match status" value="2"/>
</dbReference>
<keyword evidence="1" id="KW-1133">Transmembrane helix</keyword>
<feature type="transmembrane region" description="Helical" evidence="1">
    <location>
        <begin position="32"/>
        <end position="50"/>
    </location>
</feature>
<dbReference type="SUPFAM" id="SSF160631">
    <property type="entry name" value="SMI1/KNR4-like"/>
    <property type="match status" value="1"/>
</dbReference>
<dbReference type="InterPro" id="IPR037883">
    <property type="entry name" value="Knr4/Smi1-like_sf"/>
</dbReference>
<gene>
    <name evidence="3" type="ORF">RT97_02145</name>
</gene>
<feature type="domain" description="Knr4/Smi1-like" evidence="2">
    <location>
        <begin position="196"/>
        <end position="336"/>
    </location>
</feature>
<keyword evidence="1" id="KW-0472">Membrane</keyword>
<dbReference type="AlphaFoldDB" id="A0A0D0M3B8"/>
<feature type="domain" description="Knr4/Smi1-like" evidence="2">
    <location>
        <begin position="394"/>
        <end position="512"/>
    </location>
</feature>
<sequence>MSSKVAGAMRIAAAMTVVVSLIAAGWLARSPWIVVLATPALTVLYALGKFRQWQMAWRAGGVRSVCLALLVALPVQLVLGYVFYLIGRGLGSLVAPAPVLAFGASDLLGVGFVFLIGLACSFAIIKLEANASDREDAHTPTAVDRTAAPTEEVELDIDPRPLTPDTFFKSPGYWRPDPLREALEGRGKRVAKPPLAASDAQIAAAEERTGFRLPESLRALYRTLDGGYVGALYVPLKRDAGPVFDDWRGAFSIDYSSLYPLKDLRTVRAHYEDFTDDPDDMPAQADTLLVLQARYGDMTLLDYGQPGEPRVSIVDFARHGDLPDITFESFDAFFQALRRPKEEAPRPFDRTLFRSKPLGDLSKEDRATAFWGEGVHPFVNMAKGRDDGWQPKAAADDALIDETEARLGVPLPEAIRQLWRARNGGNVAYRFLEDGPGEFEPFEELAPLEYVATLAELSRRIDFAPGETPWHASIAGADKLVVLNARRDELVLLDYRREGDASLLVVEDFGDAGIGNARTFEDIRVLIARLRKFERSASSAS</sequence>
<protein>
    <recommendedName>
        <fullName evidence="2">Knr4/Smi1-like domain-containing protein</fullName>
    </recommendedName>
</protein>
<proteinExistence type="predicted"/>
<evidence type="ECO:0000256" key="1">
    <source>
        <dbReference type="SAM" id="Phobius"/>
    </source>
</evidence>
<keyword evidence="1" id="KW-0812">Transmembrane</keyword>
<comment type="caution">
    <text evidence="3">The sequence shown here is derived from an EMBL/GenBank/DDBJ whole genome shotgun (WGS) entry which is preliminary data.</text>
</comment>
<feature type="transmembrane region" description="Helical" evidence="1">
    <location>
        <begin position="7"/>
        <end position="26"/>
    </location>
</feature>
<dbReference type="Proteomes" id="UP000032067">
    <property type="component" value="Unassembled WGS sequence"/>
</dbReference>
<evidence type="ECO:0000313" key="3">
    <source>
        <dbReference type="EMBL" id="KIQ36238.1"/>
    </source>
</evidence>
<dbReference type="RefSeq" id="WP_042577143.1">
    <property type="nucleotide sequence ID" value="NZ_JXQQ01000007.1"/>
</dbReference>
<name>A0A0D0M3B8_VARPD</name>
<feature type="transmembrane region" description="Helical" evidence="1">
    <location>
        <begin position="62"/>
        <end position="87"/>
    </location>
</feature>
<dbReference type="Pfam" id="PF09346">
    <property type="entry name" value="SMI1_KNR4"/>
    <property type="match status" value="2"/>
</dbReference>
<evidence type="ECO:0000259" key="2">
    <source>
        <dbReference type="SMART" id="SM00860"/>
    </source>
</evidence>
<dbReference type="OrthoDB" id="7982237at2"/>
<dbReference type="InterPro" id="IPR018958">
    <property type="entry name" value="Knr4/Smi1-like_dom"/>
</dbReference>
<dbReference type="Gene3D" id="3.40.1580.10">
    <property type="entry name" value="SMI1/KNR4-like"/>
    <property type="match status" value="1"/>
</dbReference>